<dbReference type="EMBL" id="BGPR01019350">
    <property type="protein sequence ID" value="GBN81665.1"/>
    <property type="molecule type" value="Genomic_DNA"/>
</dbReference>
<evidence type="ECO:0000313" key="1">
    <source>
        <dbReference type="EMBL" id="GBN81665.1"/>
    </source>
</evidence>
<reference evidence="1 2" key="1">
    <citation type="journal article" date="2019" name="Sci. Rep.">
        <title>Orb-weaving spider Araneus ventricosus genome elucidates the spidroin gene catalogue.</title>
        <authorList>
            <person name="Kono N."/>
            <person name="Nakamura H."/>
            <person name="Ohtoshi R."/>
            <person name="Moran D.A.P."/>
            <person name="Shinohara A."/>
            <person name="Yoshida Y."/>
            <person name="Fujiwara M."/>
            <person name="Mori M."/>
            <person name="Tomita M."/>
            <person name="Arakawa K."/>
        </authorList>
    </citation>
    <scope>NUCLEOTIDE SEQUENCE [LARGE SCALE GENOMIC DNA]</scope>
</reference>
<name>A0A4Y2S333_ARAVE</name>
<organism evidence="1 2">
    <name type="scientific">Araneus ventricosus</name>
    <name type="common">Orbweaver spider</name>
    <name type="synonym">Epeira ventricosa</name>
    <dbReference type="NCBI Taxonomy" id="182803"/>
    <lineage>
        <taxon>Eukaryota</taxon>
        <taxon>Metazoa</taxon>
        <taxon>Ecdysozoa</taxon>
        <taxon>Arthropoda</taxon>
        <taxon>Chelicerata</taxon>
        <taxon>Arachnida</taxon>
        <taxon>Araneae</taxon>
        <taxon>Araneomorphae</taxon>
        <taxon>Entelegynae</taxon>
        <taxon>Araneoidea</taxon>
        <taxon>Araneidae</taxon>
        <taxon>Araneus</taxon>
    </lineage>
</organism>
<evidence type="ECO:0000313" key="2">
    <source>
        <dbReference type="Proteomes" id="UP000499080"/>
    </source>
</evidence>
<comment type="caution">
    <text evidence="1">The sequence shown here is derived from an EMBL/GenBank/DDBJ whole genome shotgun (WGS) entry which is preliminary data.</text>
</comment>
<gene>
    <name evidence="1" type="ORF">AVEN_39839_1</name>
</gene>
<keyword evidence="2" id="KW-1185">Reference proteome</keyword>
<sequence>MYKFLQIDVIVVLHKPNSYHRLVNLHACLRNFKLSIHVYSNHSIWSKDRYPKTYLLPPCLDIGGQMENIRHDISDTQVGFLMAITGHSQVPPEGGAFRHR</sequence>
<accession>A0A4Y2S333</accession>
<protein>
    <submittedName>
        <fullName evidence="1">Uncharacterized protein</fullName>
    </submittedName>
</protein>
<dbReference type="AlphaFoldDB" id="A0A4Y2S333"/>
<proteinExistence type="predicted"/>
<dbReference type="Proteomes" id="UP000499080">
    <property type="component" value="Unassembled WGS sequence"/>
</dbReference>